<dbReference type="InterPro" id="IPR003171">
    <property type="entry name" value="Mehydrof_redctse-like"/>
</dbReference>
<dbReference type="InterPro" id="IPR029041">
    <property type="entry name" value="FAD-linked_oxidoreductase-like"/>
</dbReference>
<name>A0A4P9VYJ3_9FUNG</name>
<dbReference type="GO" id="GO:0009086">
    <property type="term" value="P:methionine biosynthetic process"/>
    <property type="evidence" value="ECO:0007669"/>
    <property type="project" value="TreeGrafter"/>
</dbReference>
<keyword evidence="4" id="KW-0285">Flavoprotein</keyword>
<comment type="similarity">
    <text evidence="3">Belongs to the methylenetetrahydrofolate reductase family.</text>
</comment>
<evidence type="ECO:0000313" key="9">
    <source>
        <dbReference type="Proteomes" id="UP000269721"/>
    </source>
</evidence>
<dbReference type="OrthoDB" id="16284at2759"/>
<comment type="cofactor">
    <cofactor evidence="1">
        <name>FAD</name>
        <dbReference type="ChEBI" id="CHEBI:57692"/>
    </cofactor>
</comment>
<dbReference type="UniPathway" id="UPA00193"/>
<gene>
    <name evidence="8" type="ORF">BDK51DRAFT_48889</name>
</gene>
<evidence type="ECO:0000256" key="5">
    <source>
        <dbReference type="ARBA" id="ARBA00022827"/>
    </source>
</evidence>
<dbReference type="Gene3D" id="3.20.20.220">
    <property type="match status" value="1"/>
</dbReference>
<feature type="non-terminal residue" evidence="8">
    <location>
        <position position="1"/>
    </location>
</feature>
<dbReference type="Pfam" id="PF02219">
    <property type="entry name" value="MTHFR"/>
    <property type="match status" value="1"/>
</dbReference>
<proteinExistence type="inferred from homology"/>
<accession>A0A4P9VYJ3</accession>
<dbReference type="EMBL" id="ML001294">
    <property type="protein sequence ID" value="RKO83390.1"/>
    <property type="molecule type" value="Genomic_DNA"/>
</dbReference>
<dbReference type="PANTHER" id="PTHR45754:SF3">
    <property type="entry name" value="METHYLENETETRAHYDROFOLATE REDUCTASE (NADPH)"/>
    <property type="match status" value="1"/>
</dbReference>
<dbReference type="AlphaFoldDB" id="A0A4P9VYJ3"/>
<dbReference type="GO" id="GO:0035999">
    <property type="term" value="P:tetrahydrofolate interconversion"/>
    <property type="evidence" value="ECO:0007669"/>
    <property type="project" value="UniProtKB-UniPathway"/>
</dbReference>
<comment type="pathway">
    <text evidence="2 7">One-carbon metabolism; tetrahydrofolate interconversion.</text>
</comment>
<evidence type="ECO:0000313" key="8">
    <source>
        <dbReference type="EMBL" id="RKO83390.1"/>
    </source>
</evidence>
<dbReference type="GO" id="GO:0005829">
    <property type="term" value="C:cytosol"/>
    <property type="evidence" value="ECO:0007669"/>
    <property type="project" value="TreeGrafter"/>
</dbReference>
<reference evidence="9" key="1">
    <citation type="journal article" date="2018" name="Nat. Microbiol.">
        <title>Leveraging single-cell genomics to expand the fungal tree of life.</title>
        <authorList>
            <person name="Ahrendt S.R."/>
            <person name="Quandt C.A."/>
            <person name="Ciobanu D."/>
            <person name="Clum A."/>
            <person name="Salamov A."/>
            <person name="Andreopoulos B."/>
            <person name="Cheng J.F."/>
            <person name="Woyke T."/>
            <person name="Pelin A."/>
            <person name="Henrissat B."/>
            <person name="Reynolds N.K."/>
            <person name="Benny G.L."/>
            <person name="Smith M.E."/>
            <person name="James T.Y."/>
            <person name="Grigoriev I.V."/>
        </authorList>
    </citation>
    <scope>NUCLEOTIDE SEQUENCE [LARGE SCALE GENOMIC DNA]</scope>
</reference>
<evidence type="ECO:0000256" key="4">
    <source>
        <dbReference type="ARBA" id="ARBA00022630"/>
    </source>
</evidence>
<dbReference type="GO" id="GO:0004489">
    <property type="term" value="F:methylenetetrahydrofolate reductase [NAD(P)H] activity"/>
    <property type="evidence" value="ECO:0007669"/>
    <property type="project" value="InterPro"/>
</dbReference>
<organism evidence="8 9">
    <name type="scientific">Blyttiomyces helicus</name>
    <dbReference type="NCBI Taxonomy" id="388810"/>
    <lineage>
        <taxon>Eukaryota</taxon>
        <taxon>Fungi</taxon>
        <taxon>Fungi incertae sedis</taxon>
        <taxon>Chytridiomycota</taxon>
        <taxon>Chytridiomycota incertae sedis</taxon>
        <taxon>Chytridiomycetes</taxon>
        <taxon>Chytridiomycetes incertae sedis</taxon>
        <taxon>Blyttiomyces</taxon>
    </lineage>
</organism>
<dbReference type="PANTHER" id="PTHR45754">
    <property type="entry name" value="METHYLENETETRAHYDROFOLATE REDUCTASE"/>
    <property type="match status" value="1"/>
</dbReference>
<evidence type="ECO:0000256" key="7">
    <source>
        <dbReference type="RuleBase" id="RU004254"/>
    </source>
</evidence>
<protein>
    <submittedName>
        <fullName evidence="8">Methylenetetrahydrofolate reductase-domain-containing protein</fullName>
    </submittedName>
</protein>
<evidence type="ECO:0000256" key="1">
    <source>
        <dbReference type="ARBA" id="ARBA00001974"/>
    </source>
</evidence>
<dbReference type="GO" id="GO:0071949">
    <property type="term" value="F:FAD binding"/>
    <property type="evidence" value="ECO:0007669"/>
    <property type="project" value="TreeGrafter"/>
</dbReference>
<dbReference type="SUPFAM" id="SSF51730">
    <property type="entry name" value="FAD-linked oxidoreductase"/>
    <property type="match status" value="1"/>
</dbReference>
<evidence type="ECO:0000256" key="3">
    <source>
        <dbReference type="ARBA" id="ARBA00006743"/>
    </source>
</evidence>
<evidence type="ECO:0000256" key="2">
    <source>
        <dbReference type="ARBA" id="ARBA00004777"/>
    </source>
</evidence>
<dbReference type="Proteomes" id="UP000269721">
    <property type="component" value="Unassembled WGS sequence"/>
</dbReference>
<sequence length="88" mass="9613">SFEYFPPKTETGVTNLYDRMERMYALGPEFIDVTWNAGGHSSDVTMQVRFDTGGGDGSGTIEGGKAGLLHRAVRLRPRNVHAPVSLDT</sequence>
<keyword evidence="5" id="KW-0274">FAD</keyword>
<keyword evidence="9" id="KW-1185">Reference proteome</keyword>
<keyword evidence="6" id="KW-0560">Oxidoreductase</keyword>
<evidence type="ECO:0000256" key="6">
    <source>
        <dbReference type="ARBA" id="ARBA00023002"/>
    </source>
</evidence>